<accession>A0A2U2D3P9</accession>
<evidence type="ECO:0000313" key="3">
    <source>
        <dbReference type="Proteomes" id="UP000245056"/>
    </source>
</evidence>
<comment type="caution">
    <text evidence="2">The sequence shown here is derived from an EMBL/GenBank/DDBJ whole genome shotgun (WGS) entry which is preliminary data.</text>
</comment>
<evidence type="ECO:0000313" key="2">
    <source>
        <dbReference type="EMBL" id="PWE41394.1"/>
    </source>
</evidence>
<organism evidence="2 3">
    <name type="scientific">Pseudomonas prosekii</name>
    <dbReference type="NCBI Taxonomy" id="1148509"/>
    <lineage>
        <taxon>Bacteria</taxon>
        <taxon>Pseudomonadati</taxon>
        <taxon>Pseudomonadota</taxon>
        <taxon>Gammaproteobacteria</taxon>
        <taxon>Pseudomonadales</taxon>
        <taxon>Pseudomonadaceae</taxon>
        <taxon>Pseudomonas</taxon>
    </lineage>
</organism>
<gene>
    <name evidence="2" type="ORF">C9I49_21430</name>
</gene>
<feature type="region of interest" description="Disordered" evidence="1">
    <location>
        <begin position="1"/>
        <end position="21"/>
    </location>
</feature>
<dbReference type="EMBL" id="QFAW01000034">
    <property type="protein sequence ID" value="PWE41394.1"/>
    <property type="molecule type" value="Genomic_DNA"/>
</dbReference>
<dbReference type="Proteomes" id="UP000245056">
    <property type="component" value="Unassembled WGS sequence"/>
</dbReference>
<evidence type="ECO:0000256" key="1">
    <source>
        <dbReference type="SAM" id="MobiDB-lite"/>
    </source>
</evidence>
<sequence>MAKNLDTPASEVQSQNDVAARPLTLAAPTTQLLKFRDKVYTSRTLIIPPSNRTLLVAKAQVEVAPADAEALAFLKASAEFEPLKE</sequence>
<dbReference type="AlphaFoldDB" id="A0A2U2D3P9"/>
<proteinExistence type="predicted"/>
<dbReference type="RefSeq" id="WP_109521844.1">
    <property type="nucleotide sequence ID" value="NZ_QFAW01000034.1"/>
</dbReference>
<reference evidence="2 3" key="1">
    <citation type="submission" date="2018-05" db="EMBL/GenBank/DDBJ databases">
        <title>Genome sequences of two Antarctic strains of Pseudomonas prosekii: insights into adaptation to extreme conditions.</title>
        <authorList>
            <person name="Snopkova K."/>
            <person name="Dufkova K."/>
            <person name="Cejkova D."/>
            <person name="Sedlacek I."/>
            <person name="Smajs D."/>
        </authorList>
    </citation>
    <scope>NUCLEOTIDE SEQUENCE [LARGE SCALE GENOMIC DNA]</scope>
    <source>
        <strain evidence="2 3">P2673</strain>
    </source>
</reference>
<name>A0A2U2D3P9_9PSED</name>
<dbReference type="OrthoDB" id="6999993at2"/>
<protein>
    <submittedName>
        <fullName evidence="2">Uncharacterized protein</fullName>
    </submittedName>
</protein>